<name>A0A2B4RRG2_STYPI</name>
<feature type="region of interest" description="Disordered" evidence="1">
    <location>
        <begin position="125"/>
        <end position="147"/>
    </location>
</feature>
<sequence>MVGLCKFLVQRVHNRNFGKAVKDSVKRTTDWAAFYDTNPKSWYPGPDRAAALIEISLAPQLPPGVISAQDAQLMREWAHTFGAVVRQRTVRQETTMARAVPLPDFLYEKDIVPGESVDLTVDVGLPDEYDTSSSAEEEETEDQVGEGSVRVATLDGEANFLLGRVSAFGRAVRFNSRFMFS</sequence>
<protein>
    <submittedName>
        <fullName evidence="2">Uncharacterized protein</fullName>
    </submittedName>
</protein>
<keyword evidence="3" id="KW-1185">Reference proteome</keyword>
<dbReference type="AlphaFoldDB" id="A0A2B4RRG2"/>
<dbReference type="EMBL" id="LSMT01000294">
    <property type="protein sequence ID" value="PFX21024.1"/>
    <property type="molecule type" value="Genomic_DNA"/>
</dbReference>
<evidence type="ECO:0000256" key="1">
    <source>
        <dbReference type="SAM" id="MobiDB-lite"/>
    </source>
</evidence>
<evidence type="ECO:0000313" key="2">
    <source>
        <dbReference type="EMBL" id="PFX21024.1"/>
    </source>
</evidence>
<organism evidence="2 3">
    <name type="scientific">Stylophora pistillata</name>
    <name type="common">Smooth cauliflower coral</name>
    <dbReference type="NCBI Taxonomy" id="50429"/>
    <lineage>
        <taxon>Eukaryota</taxon>
        <taxon>Metazoa</taxon>
        <taxon>Cnidaria</taxon>
        <taxon>Anthozoa</taxon>
        <taxon>Hexacorallia</taxon>
        <taxon>Scleractinia</taxon>
        <taxon>Astrocoeniina</taxon>
        <taxon>Pocilloporidae</taxon>
        <taxon>Stylophora</taxon>
    </lineage>
</organism>
<comment type="caution">
    <text evidence="2">The sequence shown here is derived from an EMBL/GenBank/DDBJ whole genome shotgun (WGS) entry which is preliminary data.</text>
</comment>
<feature type="compositionally biased region" description="Acidic residues" evidence="1">
    <location>
        <begin position="125"/>
        <end position="144"/>
    </location>
</feature>
<evidence type="ECO:0000313" key="3">
    <source>
        <dbReference type="Proteomes" id="UP000225706"/>
    </source>
</evidence>
<gene>
    <name evidence="2" type="ORF">AWC38_SpisGene14486</name>
</gene>
<proteinExistence type="predicted"/>
<reference evidence="3" key="1">
    <citation type="journal article" date="2017" name="bioRxiv">
        <title>Comparative analysis of the genomes of Stylophora pistillata and Acropora digitifera provides evidence for extensive differences between species of corals.</title>
        <authorList>
            <person name="Voolstra C.R."/>
            <person name="Li Y."/>
            <person name="Liew Y.J."/>
            <person name="Baumgarten S."/>
            <person name="Zoccola D."/>
            <person name="Flot J.-F."/>
            <person name="Tambutte S."/>
            <person name="Allemand D."/>
            <person name="Aranda M."/>
        </authorList>
    </citation>
    <scope>NUCLEOTIDE SEQUENCE [LARGE SCALE GENOMIC DNA]</scope>
</reference>
<accession>A0A2B4RRG2</accession>
<dbReference type="Proteomes" id="UP000225706">
    <property type="component" value="Unassembled WGS sequence"/>
</dbReference>